<proteinExistence type="predicted"/>
<name>A0A644XSQ9_9ZZZZ</name>
<dbReference type="PANTHER" id="PTHR12277:SF79">
    <property type="entry name" value="XAA-PRO DIPEPTIDYL-PEPTIDASE-RELATED"/>
    <property type="match status" value="1"/>
</dbReference>
<accession>A0A644XSQ9</accession>
<dbReference type="Gene3D" id="3.40.50.1820">
    <property type="entry name" value="alpha/beta hydrolase"/>
    <property type="match status" value="1"/>
</dbReference>
<dbReference type="PANTHER" id="PTHR12277">
    <property type="entry name" value="ALPHA/BETA HYDROLASE DOMAIN-CONTAINING PROTEIN"/>
    <property type="match status" value="1"/>
</dbReference>
<comment type="caution">
    <text evidence="2">The sequence shown here is derived from an EMBL/GenBank/DDBJ whole genome shotgun (WGS) entry which is preliminary data.</text>
</comment>
<dbReference type="EMBL" id="VSSQ01003046">
    <property type="protein sequence ID" value="MPM18778.1"/>
    <property type="molecule type" value="Genomic_DNA"/>
</dbReference>
<dbReference type="SUPFAM" id="SSF53474">
    <property type="entry name" value="alpha/beta-Hydrolases"/>
    <property type="match status" value="1"/>
</dbReference>
<dbReference type="AlphaFoldDB" id="A0A644XSQ9"/>
<reference evidence="2" key="1">
    <citation type="submission" date="2019-08" db="EMBL/GenBank/DDBJ databases">
        <authorList>
            <person name="Kucharzyk K."/>
            <person name="Murdoch R.W."/>
            <person name="Higgins S."/>
            <person name="Loffler F."/>
        </authorList>
    </citation>
    <scope>NUCLEOTIDE SEQUENCE</scope>
</reference>
<dbReference type="InterPro" id="IPR022742">
    <property type="entry name" value="Hydrolase_4"/>
</dbReference>
<protein>
    <recommendedName>
        <fullName evidence="1">Serine aminopeptidase S33 domain-containing protein</fullName>
    </recommendedName>
</protein>
<gene>
    <name evidence="2" type="ORF">SDC9_65194</name>
</gene>
<dbReference type="Pfam" id="PF12146">
    <property type="entry name" value="Hydrolase_4"/>
    <property type="match status" value="1"/>
</dbReference>
<organism evidence="2">
    <name type="scientific">bioreactor metagenome</name>
    <dbReference type="NCBI Taxonomy" id="1076179"/>
    <lineage>
        <taxon>unclassified sequences</taxon>
        <taxon>metagenomes</taxon>
        <taxon>ecological metagenomes</taxon>
    </lineage>
</organism>
<dbReference type="InterPro" id="IPR029058">
    <property type="entry name" value="AB_hydrolase_fold"/>
</dbReference>
<feature type="domain" description="Serine aminopeptidase S33" evidence="1">
    <location>
        <begin position="94"/>
        <end position="199"/>
    </location>
</feature>
<evidence type="ECO:0000259" key="1">
    <source>
        <dbReference type="Pfam" id="PF12146"/>
    </source>
</evidence>
<evidence type="ECO:0000313" key="2">
    <source>
        <dbReference type="EMBL" id="MPM18778.1"/>
    </source>
</evidence>
<sequence>MRIKNTYSVYLMKLILLLFLTLLTQSTFAILPDTVYIRKPEELGLMYKELDVKTNDNYHIATWFFPAQNSLSESELEMLNGAKRKYETPDNIERATIIICNGDAGNMSYFQLHLAEAFCNMGFNVVTFDWRGFGTSSYFPMDKNYLCYTEMLEDYNAVINTVAQQPEVRKDAIVIMGWSTGAYLSMITAYNNNNVSAFIGRSLPTTFDDFIPLVMKVRNKTKSELIVPTNFPTDKMPICIAPKFRKPIFLINGENDIRTPVWMSRKVLDLLPSDIPRELMVVKNAAHGGKEDPIMIDFENFIDKVSLFLKKNIVDK</sequence>